<dbReference type="OrthoDB" id="10047023at2759"/>
<dbReference type="GO" id="GO:0008270">
    <property type="term" value="F:zinc ion binding"/>
    <property type="evidence" value="ECO:0007669"/>
    <property type="project" value="UniProtKB-KW"/>
</dbReference>
<dbReference type="KEGG" id="pti:PHATRDRAFT_42826"/>
<dbReference type="PaxDb" id="2850-Phatr42826"/>
<dbReference type="GO" id="GO:0005737">
    <property type="term" value="C:cytoplasm"/>
    <property type="evidence" value="ECO:0007669"/>
    <property type="project" value="TreeGrafter"/>
</dbReference>
<evidence type="ECO:0000256" key="9">
    <source>
        <dbReference type="ARBA" id="ARBA00023163"/>
    </source>
</evidence>
<dbReference type="Gene3D" id="3.40.1360.10">
    <property type="match status" value="1"/>
</dbReference>
<dbReference type="PANTHER" id="PTHR30313">
    <property type="entry name" value="DNA PRIMASE"/>
    <property type="match status" value="1"/>
</dbReference>
<feature type="signal peptide" evidence="10">
    <location>
        <begin position="1"/>
        <end position="16"/>
    </location>
</feature>
<evidence type="ECO:0000259" key="11">
    <source>
        <dbReference type="PROSITE" id="PS50880"/>
    </source>
</evidence>
<dbReference type="InParanoid" id="B7FPP5"/>
<evidence type="ECO:0000313" key="12">
    <source>
        <dbReference type="EMBL" id="EEC51211.1"/>
    </source>
</evidence>
<dbReference type="InterPro" id="IPR013264">
    <property type="entry name" value="DNAG_N"/>
</dbReference>
<evidence type="ECO:0000256" key="2">
    <source>
        <dbReference type="ARBA" id="ARBA00022515"/>
    </source>
</evidence>
<dbReference type="GO" id="GO:0006269">
    <property type="term" value="P:DNA replication, synthesis of primer"/>
    <property type="evidence" value="ECO:0007669"/>
    <property type="project" value="UniProtKB-KW"/>
</dbReference>
<keyword evidence="2" id="KW-0639">Primosome</keyword>
<feature type="domain" description="Toprim" evidence="11">
    <location>
        <begin position="406"/>
        <end position="488"/>
    </location>
</feature>
<dbReference type="InterPro" id="IPR034151">
    <property type="entry name" value="TOPRIM_DnaG_bac"/>
</dbReference>
<keyword evidence="7" id="KW-0863">Zinc-finger</keyword>
<evidence type="ECO:0000256" key="10">
    <source>
        <dbReference type="SAM" id="SignalP"/>
    </source>
</evidence>
<dbReference type="GO" id="GO:0000428">
    <property type="term" value="C:DNA-directed RNA polymerase complex"/>
    <property type="evidence" value="ECO:0007669"/>
    <property type="project" value="UniProtKB-KW"/>
</dbReference>
<keyword evidence="9" id="KW-0804">Transcription</keyword>
<dbReference type="InterPro" id="IPR050219">
    <property type="entry name" value="DnaG_primase"/>
</dbReference>
<keyword evidence="8" id="KW-0862">Zinc</keyword>
<evidence type="ECO:0000256" key="1">
    <source>
        <dbReference type="ARBA" id="ARBA00022478"/>
    </source>
</evidence>
<dbReference type="AlphaFoldDB" id="B7FPP5"/>
<dbReference type="RefSeq" id="XP_002176748.1">
    <property type="nucleotide sequence ID" value="XM_002176712.1"/>
</dbReference>
<dbReference type="SMART" id="SM00400">
    <property type="entry name" value="ZnF_CHCC"/>
    <property type="match status" value="1"/>
</dbReference>
<evidence type="ECO:0000256" key="5">
    <source>
        <dbReference type="ARBA" id="ARBA00022705"/>
    </source>
</evidence>
<evidence type="ECO:0000313" key="13">
    <source>
        <dbReference type="Proteomes" id="UP000000759"/>
    </source>
</evidence>
<sequence>MQVFFFLLLELSSVAGFTGLWSRSSGWRNQAHTSYSSWLRVVALSPDADGTTDQDDFSLLRNATNNKAPVRSNEIGNGRIDFNQLSEMKESIDIISVIESYNLDRFERKSDDRATALCPFHDDENPSLSIDRTRKMYKCFSCGAGGDAFRFVREYSKLKGQQMSFYEAVLEVSTKFGDGHVEGIGKSVQAESPELRQRKERTLYANAVAAAFYATCLTKPSAGGARQYLRQRGLTPEAVRTFALGFAPDFYYGANRSRKKWGEDSLVQHMQSLNFTVDELLEAGLATETKTTEEPVQKFSFGEDPLLEGAFTSKPTSTSCPFDSIIDRFRFRIVVPIMDKAGANVLGFGGRILPSIVEMPNAYNPPKYLNSPESLVFKKKCILFGHSLAKETVKQPKKSEHEQLANTLILVEGYMDVMSLWTIGVRNVVAAMGTAVTMDQLAIAAKSIRNGNLVLCLDNDSAGLLALERLCSNGLLSRIVSKYGTEISIALLPSGIKDPGEFIESKAEAASTTIADAFQTEVLSKSQDWIDWYLQQLLESYDSKAGRGRAGSFGDVFERVANFLANNMGPADRTKHACEIAVSLAKTTANEMGSDHASSAVQNQLESDLIDLSSRLAEKKRAIQRRTELVNSDGNVGSQKDALFALTRGSGPSADESDKLSSSASKGSDLLSVALNDVDLLDKFPAPSFERASLTRRKRTHDAAISRTLNKALTPHFSGFRFMYKSDSQWLGVDEDKLKGGELTLGYIKNTWRKKEKSIYFNSNDYHGHQFLTEDAMDAGYVNRNVRRDPSFVEKGVACLVYRDTELMLKTAEDNMLTTLVDCPSARTVLKNMLDARSATGSSNLVEWTNTEKEWLFSTLVYSSSSIPEGCTNRTELMRFLKRIPDCPPQAFIHTTVSANRNSNSKKDYTKSLPESSNEVIGGKEIYGRFDTYSKVGNGTLSLFFNGVRNDLDSAASLNVTRVNVLTQERWAAVLWASTAHQARQIREKLLSLSNAMEGRTATGIKNVRFAVSPEVTLSSDHPVEGDGNPCDSTRLRDLTIALQNKNRVLQTLSDSSKRLWTKLVDETLSDGIEGHVSASLQMDLSVRLDEYLNAFIDVPSQKVETTQKLETILSGLEDEEPYEDTLERIAKDWGEWADDDYLWTMDDAISKTNKKQVASPDLISAITEDEDDENVEDALQRISRDWAEWDE</sequence>
<dbReference type="PROSITE" id="PS50880">
    <property type="entry name" value="TOPRIM"/>
    <property type="match status" value="1"/>
</dbReference>
<dbReference type="InterPro" id="IPR002694">
    <property type="entry name" value="Znf_CHC2"/>
</dbReference>
<protein>
    <recommendedName>
        <fullName evidence="11">Toprim domain-containing protein</fullName>
    </recommendedName>
</protein>
<proteinExistence type="predicted"/>
<dbReference type="GO" id="GO:0003899">
    <property type="term" value="F:DNA-directed RNA polymerase activity"/>
    <property type="evidence" value="ECO:0007669"/>
    <property type="project" value="InterPro"/>
</dbReference>
<dbReference type="SMART" id="SM00493">
    <property type="entry name" value="TOPRIM"/>
    <property type="match status" value="1"/>
</dbReference>
<name>B7FPP5_PHATC</name>
<organism evidence="12 13">
    <name type="scientific">Phaeodactylum tricornutum (strain CCAP 1055/1)</name>
    <dbReference type="NCBI Taxonomy" id="556484"/>
    <lineage>
        <taxon>Eukaryota</taxon>
        <taxon>Sar</taxon>
        <taxon>Stramenopiles</taxon>
        <taxon>Ochrophyta</taxon>
        <taxon>Bacillariophyta</taxon>
        <taxon>Bacillariophyceae</taxon>
        <taxon>Bacillariophycidae</taxon>
        <taxon>Naviculales</taxon>
        <taxon>Phaeodactylaceae</taxon>
        <taxon>Phaeodactylum</taxon>
    </lineage>
</organism>
<keyword evidence="13" id="KW-1185">Reference proteome</keyword>
<dbReference type="PANTHER" id="PTHR30313:SF2">
    <property type="entry name" value="DNA PRIMASE"/>
    <property type="match status" value="1"/>
</dbReference>
<dbReference type="GO" id="GO:0003677">
    <property type="term" value="F:DNA binding"/>
    <property type="evidence" value="ECO:0007669"/>
    <property type="project" value="InterPro"/>
</dbReference>
<reference evidence="13" key="2">
    <citation type="submission" date="2008-08" db="EMBL/GenBank/DDBJ databases">
        <authorList>
            <consortium name="Diatom Consortium"/>
            <person name="Grigoriev I."/>
            <person name="Grimwood J."/>
            <person name="Kuo A."/>
            <person name="Otillar R.P."/>
            <person name="Salamov A."/>
            <person name="Detter J.C."/>
            <person name="Lindquist E."/>
            <person name="Shapiro H."/>
            <person name="Lucas S."/>
            <person name="Glavina del Rio T."/>
            <person name="Pitluck S."/>
            <person name="Rokhsar D."/>
            <person name="Bowler C."/>
        </authorList>
    </citation>
    <scope>GENOME REANNOTATION</scope>
    <source>
        <strain evidence="13">CCAP 1055/1</strain>
    </source>
</reference>
<keyword evidence="6" id="KW-0479">Metal-binding</keyword>
<feature type="chain" id="PRO_5002855255" description="Toprim domain-containing protein" evidence="10">
    <location>
        <begin position="17"/>
        <end position="1192"/>
    </location>
</feature>
<dbReference type="Pfam" id="PF01807">
    <property type="entry name" value="Zn_ribbon_DnaG"/>
    <property type="match status" value="1"/>
</dbReference>
<dbReference type="Pfam" id="PF13155">
    <property type="entry name" value="Toprim_2"/>
    <property type="match status" value="1"/>
</dbReference>
<dbReference type="eggNOG" id="ENOG502S0EV">
    <property type="taxonomic scope" value="Eukaryota"/>
</dbReference>
<evidence type="ECO:0000256" key="3">
    <source>
        <dbReference type="ARBA" id="ARBA00022679"/>
    </source>
</evidence>
<dbReference type="GeneID" id="7196486"/>
<dbReference type="Proteomes" id="UP000000759">
    <property type="component" value="Chromosome 1"/>
</dbReference>
<dbReference type="Gene3D" id="3.90.980.10">
    <property type="entry name" value="DNA primase, catalytic core, N-terminal domain"/>
    <property type="match status" value="1"/>
</dbReference>
<dbReference type="InterPro" id="IPR037068">
    <property type="entry name" value="DNA_primase_core_N_sf"/>
</dbReference>
<evidence type="ECO:0000256" key="6">
    <source>
        <dbReference type="ARBA" id="ARBA00022723"/>
    </source>
</evidence>
<evidence type="ECO:0000256" key="8">
    <source>
        <dbReference type="ARBA" id="ARBA00022833"/>
    </source>
</evidence>
<keyword evidence="3" id="KW-0808">Transferase</keyword>
<dbReference type="Gene3D" id="3.90.580.10">
    <property type="entry name" value="Zinc finger, CHC2-type domain"/>
    <property type="match status" value="1"/>
</dbReference>
<dbReference type="CDD" id="cd03364">
    <property type="entry name" value="TOPRIM_DnaG_primases"/>
    <property type="match status" value="1"/>
</dbReference>
<dbReference type="SUPFAM" id="SSF57783">
    <property type="entry name" value="Zinc beta-ribbon"/>
    <property type="match status" value="1"/>
</dbReference>
<keyword evidence="4" id="KW-0548">Nucleotidyltransferase</keyword>
<dbReference type="InterPro" id="IPR006171">
    <property type="entry name" value="TOPRIM_dom"/>
</dbReference>
<accession>B7FPP5</accession>
<keyword evidence="5" id="KW-0235">DNA replication</keyword>
<keyword evidence="10" id="KW-0732">Signal</keyword>
<evidence type="ECO:0000256" key="7">
    <source>
        <dbReference type="ARBA" id="ARBA00022771"/>
    </source>
</evidence>
<dbReference type="EMBL" id="CM000605">
    <property type="protein sequence ID" value="EEC51211.1"/>
    <property type="molecule type" value="Genomic_DNA"/>
</dbReference>
<dbReference type="Pfam" id="PF08275">
    <property type="entry name" value="DNAG_N"/>
    <property type="match status" value="2"/>
</dbReference>
<dbReference type="SUPFAM" id="SSF56731">
    <property type="entry name" value="DNA primase core"/>
    <property type="match status" value="1"/>
</dbReference>
<evidence type="ECO:0000256" key="4">
    <source>
        <dbReference type="ARBA" id="ARBA00022695"/>
    </source>
</evidence>
<gene>
    <name evidence="12" type="ORF">PHATRDRAFT_42826</name>
</gene>
<dbReference type="HOGENOM" id="CLU_271748_0_0_1"/>
<keyword evidence="1" id="KW-0240">DNA-directed RNA polymerase</keyword>
<reference evidence="12 13" key="1">
    <citation type="journal article" date="2008" name="Nature">
        <title>The Phaeodactylum genome reveals the evolutionary history of diatom genomes.</title>
        <authorList>
            <person name="Bowler C."/>
            <person name="Allen A.E."/>
            <person name="Badger J.H."/>
            <person name="Grimwood J."/>
            <person name="Jabbari K."/>
            <person name="Kuo A."/>
            <person name="Maheswari U."/>
            <person name="Martens C."/>
            <person name="Maumus F."/>
            <person name="Otillar R.P."/>
            <person name="Rayko E."/>
            <person name="Salamov A."/>
            <person name="Vandepoele K."/>
            <person name="Beszteri B."/>
            <person name="Gruber A."/>
            <person name="Heijde M."/>
            <person name="Katinka M."/>
            <person name="Mock T."/>
            <person name="Valentin K."/>
            <person name="Verret F."/>
            <person name="Berges J.A."/>
            <person name="Brownlee C."/>
            <person name="Cadoret J.P."/>
            <person name="Chiovitti A."/>
            <person name="Choi C.J."/>
            <person name="Coesel S."/>
            <person name="De Martino A."/>
            <person name="Detter J.C."/>
            <person name="Durkin C."/>
            <person name="Falciatore A."/>
            <person name="Fournet J."/>
            <person name="Haruta M."/>
            <person name="Huysman M.J."/>
            <person name="Jenkins B.D."/>
            <person name="Jiroutova K."/>
            <person name="Jorgensen R.E."/>
            <person name="Joubert Y."/>
            <person name="Kaplan A."/>
            <person name="Kroger N."/>
            <person name="Kroth P.G."/>
            <person name="La Roche J."/>
            <person name="Lindquist E."/>
            <person name="Lommer M."/>
            <person name="Martin-Jezequel V."/>
            <person name="Lopez P.J."/>
            <person name="Lucas S."/>
            <person name="Mangogna M."/>
            <person name="McGinnis K."/>
            <person name="Medlin L.K."/>
            <person name="Montsant A."/>
            <person name="Oudot-Le Secq M.P."/>
            <person name="Napoli C."/>
            <person name="Obornik M."/>
            <person name="Parker M.S."/>
            <person name="Petit J.L."/>
            <person name="Porcel B.M."/>
            <person name="Poulsen N."/>
            <person name="Robison M."/>
            <person name="Rychlewski L."/>
            <person name="Rynearson T.A."/>
            <person name="Schmutz J."/>
            <person name="Shapiro H."/>
            <person name="Siaut M."/>
            <person name="Stanley M."/>
            <person name="Sussman M.R."/>
            <person name="Taylor A.R."/>
            <person name="Vardi A."/>
            <person name="von Dassow P."/>
            <person name="Vyverman W."/>
            <person name="Willis A."/>
            <person name="Wyrwicz L.S."/>
            <person name="Rokhsar D.S."/>
            <person name="Weissenbach J."/>
            <person name="Armbrust E.V."/>
            <person name="Green B.R."/>
            <person name="Van de Peer Y."/>
            <person name="Grigoriev I.V."/>
        </authorList>
    </citation>
    <scope>NUCLEOTIDE SEQUENCE [LARGE SCALE GENOMIC DNA]</scope>
    <source>
        <strain evidence="12 13">CCAP 1055/1</strain>
    </source>
</reference>
<dbReference type="InterPro" id="IPR036977">
    <property type="entry name" value="DNA_primase_Znf_CHC2"/>
</dbReference>
<dbReference type="STRING" id="556484.B7FPP5"/>